<evidence type="ECO:0000259" key="9">
    <source>
        <dbReference type="PROSITE" id="PS50011"/>
    </source>
</evidence>
<comment type="subunit">
    <text evidence="3">May form a complex composed of at least the catalytic subunit CRK2 and a cyclin.</text>
</comment>
<evidence type="ECO:0000313" key="11">
    <source>
        <dbReference type="Proteomes" id="UP001165160"/>
    </source>
</evidence>
<feature type="compositionally biased region" description="Low complexity" evidence="8">
    <location>
        <begin position="13"/>
        <end position="51"/>
    </location>
</feature>
<dbReference type="PROSITE" id="PS50011">
    <property type="entry name" value="PROTEIN_KINASE_DOM"/>
    <property type="match status" value="1"/>
</dbReference>
<evidence type="ECO:0000256" key="7">
    <source>
        <dbReference type="PROSITE-ProRule" id="PRU10141"/>
    </source>
</evidence>
<dbReference type="GO" id="GO:0005634">
    <property type="term" value="C:nucleus"/>
    <property type="evidence" value="ECO:0007669"/>
    <property type="project" value="TreeGrafter"/>
</dbReference>
<evidence type="ECO:0000256" key="5">
    <source>
        <dbReference type="ARBA" id="ARBA00041902"/>
    </source>
</evidence>
<feature type="compositionally biased region" description="Basic residues" evidence="8">
    <location>
        <begin position="1"/>
        <end position="12"/>
    </location>
</feature>
<dbReference type="InterPro" id="IPR050108">
    <property type="entry name" value="CDK"/>
</dbReference>
<keyword evidence="2 7" id="KW-0067">ATP-binding</keyword>
<evidence type="ECO:0000256" key="3">
    <source>
        <dbReference type="ARBA" id="ARBA00038543"/>
    </source>
</evidence>
<comment type="caution">
    <text evidence="10">The sequence shown here is derived from an EMBL/GenBank/DDBJ whole genome shotgun (WGS) entry which is preliminary data.</text>
</comment>
<keyword evidence="11" id="KW-1185">Reference proteome</keyword>
<dbReference type="EMBL" id="BRXX01000146">
    <property type="protein sequence ID" value="GMH93875.1"/>
    <property type="molecule type" value="Genomic_DNA"/>
</dbReference>
<feature type="region of interest" description="Disordered" evidence="8">
    <location>
        <begin position="1"/>
        <end position="64"/>
    </location>
</feature>
<dbReference type="AlphaFoldDB" id="A0A9W7EXE8"/>
<dbReference type="InterPro" id="IPR017441">
    <property type="entry name" value="Protein_kinase_ATP_BS"/>
</dbReference>
<accession>A0A9W7EXE8</accession>
<dbReference type="Gene3D" id="3.30.200.20">
    <property type="entry name" value="Phosphorylase Kinase, domain 1"/>
    <property type="match status" value="1"/>
</dbReference>
<dbReference type="SUPFAM" id="SSF56112">
    <property type="entry name" value="Protein kinase-like (PK-like)"/>
    <property type="match status" value="1"/>
</dbReference>
<keyword evidence="1 7" id="KW-0547">Nucleotide-binding</keyword>
<reference evidence="11" key="1">
    <citation type="journal article" date="2023" name="Commun. Biol.">
        <title>Genome analysis of Parmales, the sister group of diatoms, reveals the evolutionary specialization of diatoms from phago-mixotrophs to photoautotrophs.</title>
        <authorList>
            <person name="Ban H."/>
            <person name="Sato S."/>
            <person name="Yoshikawa S."/>
            <person name="Yamada K."/>
            <person name="Nakamura Y."/>
            <person name="Ichinomiya M."/>
            <person name="Sato N."/>
            <person name="Blanc-Mathieu R."/>
            <person name="Endo H."/>
            <person name="Kuwata A."/>
            <person name="Ogata H."/>
        </authorList>
    </citation>
    <scope>NUCLEOTIDE SEQUENCE [LARGE SCALE GENOMIC DNA]</scope>
    <source>
        <strain evidence="11">NIES 3699</strain>
    </source>
</reference>
<feature type="binding site" evidence="7">
    <location>
        <position position="128"/>
    </location>
    <ligand>
        <name>ATP</name>
        <dbReference type="ChEBI" id="CHEBI:30616"/>
    </ligand>
</feature>
<evidence type="ECO:0000313" key="10">
    <source>
        <dbReference type="EMBL" id="GMH93875.1"/>
    </source>
</evidence>
<proteinExistence type="predicted"/>
<dbReference type="GO" id="GO:0005524">
    <property type="term" value="F:ATP binding"/>
    <property type="evidence" value="ECO:0007669"/>
    <property type="project" value="UniProtKB-UniRule"/>
</dbReference>
<dbReference type="InterPro" id="IPR011009">
    <property type="entry name" value="Kinase-like_dom_sf"/>
</dbReference>
<feature type="domain" description="Protein kinase" evidence="9">
    <location>
        <begin position="98"/>
        <end position="421"/>
    </location>
</feature>
<organism evidence="10 11">
    <name type="scientific">Triparma verrucosa</name>
    <dbReference type="NCBI Taxonomy" id="1606542"/>
    <lineage>
        <taxon>Eukaryota</taxon>
        <taxon>Sar</taxon>
        <taxon>Stramenopiles</taxon>
        <taxon>Ochrophyta</taxon>
        <taxon>Bolidophyceae</taxon>
        <taxon>Parmales</taxon>
        <taxon>Triparmaceae</taxon>
        <taxon>Triparma</taxon>
    </lineage>
</organism>
<name>A0A9W7EXE8_9STRA</name>
<dbReference type="PROSITE" id="PS00107">
    <property type="entry name" value="PROTEIN_KINASE_ATP"/>
    <property type="match status" value="1"/>
</dbReference>
<dbReference type="InterPro" id="IPR000719">
    <property type="entry name" value="Prot_kinase_dom"/>
</dbReference>
<evidence type="ECO:0000256" key="6">
    <source>
        <dbReference type="ARBA" id="ARBA00042858"/>
    </source>
</evidence>
<dbReference type="Proteomes" id="UP001165160">
    <property type="component" value="Unassembled WGS sequence"/>
</dbReference>
<protein>
    <recommendedName>
        <fullName evidence="4">Cyclin-dependent kinase 2 homolog</fullName>
    </recommendedName>
    <alternativeName>
        <fullName evidence="5">Cell division control protein 2 homolog</fullName>
    </alternativeName>
    <alternativeName>
        <fullName evidence="6">cdc2-related kinase 2</fullName>
    </alternativeName>
</protein>
<dbReference type="Gene3D" id="1.10.510.10">
    <property type="entry name" value="Transferase(Phosphotransferase) domain 1"/>
    <property type="match status" value="1"/>
</dbReference>
<evidence type="ECO:0000256" key="4">
    <source>
        <dbReference type="ARBA" id="ARBA00039612"/>
    </source>
</evidence>
<dbReference type="PANTHER" id="PTHR24056">
    <property type="entry name" value="CELL DIVISION PROTEIN KINASE"/>
    <property type="match status" value="1"/>
</dbReference>
<evidence type="ECO:0000256" key="2">
    <source>
        <dbReference type="ARBA" id="ARBA00022840"/>
    </source>
</evidence>
<dbReference type="SMART" id="SM00220">
    <property type="entry name" value="S_TKc"/>
    <property type="match status" value="1"/>
</dbReference>
<sequence length="438" mass="48346">MATIKPQKKRKAPPASSSSSLSKSQSKSQSSPQSSSSSSSSKQKPKLALPLNPTPFPTPTAYLSQNPTSRLLHTLASSSLHPLQNPHLTTPSSPISSYSKISKIGSGAYGHVYQCSSKSSPSHLYALKRPKDSSKTSSSKHGTPITLLREIESLTTLSKNLHPNIIQYYGHLGGGCILFEFVKIDLSQILRSSPLNRLSPLWSHFGKEVTRGLLSGLAHVHSLGWVHRDIKPSNILVGNSGVKIADFGLARETGGGGVRGEGVGERGEFEGSGKVISLWYRCPEVLFNWNEPVLKYDCGVDVWSVGCIMGEFYLGRVMFEGRSEDSQINIMLGSWGRVRGDWARDAFKIFREGRFDYVEGELREGEADNVGGKWFDEGWKLSRACFPGLGEREEELLKGMLRYDRRKRLTSREAVLKYEGIWGHSRSLPSFNMDGVII</sequence>
<dbReference type="Pfam" id="PF00069">
    <property type="entry name" value="Pkinase"/>
    <property type="match status" value="1"/>
</dbReference>
<evidence type="ECO:0000256" key="8">
    <source>
        <dbReference type="SAM" id="MobiDB-lite"/>
    </source>
</evidence>
<dbReference type="GO" id="GO:0004674">
    <property type="term" value="F:protein serine/threonine kinase activity"/>
    <property type="evidence" value="ECO:0007669"/>
    <property type="project" value="TreeGrafter"/>
</dbReference>
<gene>
    <name evidence="10" type="ORF">TrVE_jg1901</name>
</gene>
<evidence type="ECO:0000256" key="1">
    <source>
        <dbReference type="ARBA" id="ARBA00022741"/>
    </source>
</evidence>